<evidence type="ECO:0000313" key="1">
    <source>
        <dbReference type="EMBL" id="QJQ09789.1"/>
    </source>
</evidence>
<protein>
    <submittedName>
        <fullName evidence="1">Integrase</fullName>
    </submittedName>
</protein>
<organism evidence="1 2">
    <name type="scientific">Pseudomonas putida</name>
    <name type="common">Arthrobacter siderocapsulatus</name>
    <dbReference type="NCBI Taxonomy" id="303"/>
    <lineage>
        <taxon>Bacteria</taxon>
        <taxon>Pseudomonadati</taxon>
        <taxon>Pseudomonadota</taxon>
        <taxon>Gammaproteobacteria</taxon>
        <taxon>Pseudomonadales</taxon>
        <taxon>Pseudomonadaceae</taxon>
        <taxon>Pseudomonas</taxon>
    </lineage>
</organism>
<accession>A0AAP9MYE4</accession>
<reference evidence="1 2" key="1">
    <citation type="submission" date="2016-04" db="EMBL/GenBank/DDBJ databases">
        <authorList>
            <person name="Qiu J."/>
        </authorList>
    </citation>
    <scope>NUCLEOTIDE SEQUENCE [LARGE SCALE GENOMIC DNA]</scope>
    <source>
        <strain evidence="1 2">JQ581</strain>
    </source>
</reference>
<gene>
    <name evidence="1" type="ORF">A3L25_010280</name>
</gene>
<dbReference type="Proteomes" id="UP000076857">
    <property type="component" value="Chromosome"/>
</dbReference>
<evidence type="ECO:0000313" key="2">
    <source>
        <dbReference type="Proteomes" id="UP000076857"/>
    </source>
</evidence>
<reference evidence="1 2" key="2">
    <citation type="submission" date="2020-04" db="EMBL/GenBank/DDBJ databases">
        <title>Complete genome sequence of Pseudomonas putida strain JQ581.</title>
        <authorList>
            <person name="Mu Y."/>
        </authorList>
    </citation>
    <scope>NUCLEOTIDE SEQUENCE [LARGE SCALE GENOMIC DNA]</scope>
    <source>
        <strain evidence="1 2">JQ581</strain>
    </source>
</reference>
<name>A0AAP9MYE4_PSEPU</name>
<sequence>MRKFDRETHEVDIQAFELDECQRIISERPIEGLILKFTDDRSFDIGALCYQSRIVGTRSLIKKVDVSSLRPERVLAMRAWVVHKITLFYTGQSAYTVSQNASELNGFFSWADSKEFYDFLTTPENYHAALQSYTQELNAQLRSQKNHFTANRLQSEALRSGSVFFPNTKINFRDDLPLISNSSSTQSATEPPLKQEVEAYLTPCQYLFDGLTDFLLDFIKFPAQVPFMTEYIWLLPGDLPLISAELLAATSSPRLGIRWDYEKGRVRTLEEAIQFSSSQPYQVQYLLDEAHAVIKAANGDERHEKRMQLAKLAHDAFIPLFVANSGMNEQPLRDLPFDADYETFESGEKGFEGIKLRAAGREVSFSIKKTFTKHFDKFIRLRNFICKGIENEYLFVGMTVHEPEVGGKLRQSEINKLNLRIKNFLILDFQGLSYQKLRKYKSNYLLSQGHSVQVVSALMQTSQATVLKSYAKGNEATAIAEITAMIKRLVEMLDDYSGEEMPAGDCANIEGRSDAVTPPADYKPNCKDFEGCIFCSQFRTHANEPSIRKLLSMRFVILEYLSSCIDKTHFDQVHGAAVAQIDRIIAELMEERPDMTEVVDRVNAEINNEFKLSDYWKRFYHRMVKLKVMK</sequence>
<proteinExistence type="predicted"/>
<dbReference type="RefSeq" id="WP_063427134.1">
    <property type="nucleotide sequence ID" value="NZ_CP050951.1"/>
</dbReference>
<dbReference type="AlphaFoldDB" id="A0AAP9MYE4"/>
<dbReference type="EMBL" id="CP050951">
    <property type="protein sequence ID" value="QJQ09789.1"/>
    <property type="molecule type" value="Genomic_DNA"/>
</dbReference>